<reference evidence="2 3" key="1">
    <citation type="submission" date="2019-04" db="EMBL/GenBank/DDBJ databases">
        <title>Mesorhizobium composti sp. nov., isolated from compost.</title>
        <authorList>
            <person name="Lin S.-Y."/>
            <person name="Hameed A."/>
            <person name="Hsieh Y.-T."/>
            <person name="Young C.-C."/>
        </authorList>
    </citation>
    <scope>NUCLEOTIDE SEQUENCE [LARGE SCALE GENOMIC DNA]</scope>
    <source>
        <strain evidence="2 3">CC-YTH430</strain>
    </source>
</reference>
<dbReference type="Pfam" id="PF00583">
    <property type="entry name" value="Acetyltransf_1"/>
    <property type="match status" value="1"/>
</dbReference>
<dbReference type="InterPro" id="IPR016181">
    <property type="entry name" value="Acyl_CoA_acyltransferase"/>
</dbReference>
<dbReference type="Proteomes" id="UP000306441">
    <property type="component" value="Unassembled WGS sequence"/>
</dbReference>
<dbReference type="Gene3D" id="3.40.630.30">
    <property type="match status" value="1"/>
</dbReference>
<gene>
    <name evidence="2" type="ORF">E6C48_06910</name>
</gene>
<dbReference type="PROSITE" id="PS51186">
    <property type="entry name" value="GNAT"/>
    <property type="match status" value="1"/>
</dbReference>
<sequence length="195" mass="21603">MDDRLHLAAPPIGPVPLTGTIRQLRPSDLPRFRDHLLRLDAVSRRDRFNGAISDVFVAAYADRSFAEGTTVIGYVEGDEVLGAAELHERPEEAEPTAEIAFSVERHLQHRGLGGRLFARLIQQARGFGYTRLFVTTHADNRAMKALARRFDAALTFAEGETVGVIHLEPAAEEDFFPVPRRLVPVGPIPARRAFA</sequence>
<keyword evidence="3" id="KW-1185">Reference proteome</keyword>
<dbReference type="EMBL" id="SSNY01000003">
    <property type="protein sequence ID" value="THF58337.1"/>
    <property type="molecule type" value="Genomic_DNA"/>
</dbReference>
<dbReference type="RefSeq" id="WP_136355438.1">
    <property type="nucleotide sequence ID" value="NZ_SSNY01000003.1"/>
</dbReference>
<feature type="domain" description="N-acetyltransferase" evidence="1">
    <location>
        <begin position="19"/>
        <end position="179"/>
    </location>
</feature>
<organism evidence="2 3">
    <name type="scientific">Ollibium composti</name>
    <dbReference type="NCBI Taxonomy" id="2675109"/>
    <lineage>
        <taxon>Bacteria</taxon>
        <taxon>Pseudomonadati</taxon>
        <taxon>Pseudomonadota</taxon>
        <taxon>Alphaproteobacteria</taxon>
        <taxon>Hyphomicrobiales</taxon>
        <taxon>Phyllobacteriaceae</taxon>
        <taxon>Ollibium</taxon>
    </lineage>
</organism>
<comment type="caution">
    <text evidence="2">The sequence shown here is derived from an EMBL/GenBank/DDBJ whole genome shotgun (WGS) entry which is preliminary data.</text>
</comment>
<protein>
    <submittedName>
        <fullName evidence="2">GNAT family N-acetyltransferase</fullName>
    </submittedName>
</protein>
<proteinExistence type="predicted"/>
<dbReference type="SUPFAM" id="SSF55729">
    <property type="entry name" value="Acyl-CoA N-acyltransferases (Nat)"/>
    <property type="match status" value="1"/>
</dbReference>
<evidence type="ECO:0000313" key="2">
    <source>
        <dbReference type="EMBL" id="THF58337.1"/>
    </source>
</evidence>
<evidence type="ECO:0000259" key="1">
    <source>
        <dbReference type="PROSITE" id="PS51186"/>
    </source>
</evidence>
<dbReference type="InterPro" id="IPR000182">
    <property type="entry name" value="GNAT_dom"/>
</dbReference>
<evidence type="ECO:0000313" key="3">
    <source>
        <dbReference type="Proteomes" id="UP000306441"/>
    </source>
</evidence>
<name>A0ABY2Q914_9HYPH</name>
<accession>A0ABY2Q914</accession>